<organism evidence="2 3">
    <name type="scientific">Spectribacter hydrogenoxidans</name>
    <dbReference type="NCBI Taxonomy" id="3075608"/>
    <lineage>
        <taxon>Bacteria</taxon>
        <taxon>Pseudomonadati</taxon>
        <taxon>Pseudomonadota</taxon>
        <taxon>Gammaproteobacteria</taxon>
        <taxon>Salinisphaerales</taxon>
        <taxon>Salinisphaeraceae</taxon>
        <taxon>Spectribacter</taxon>
    </lineage>
</organism>
<proteinExistence type="predicted"/>
<gene>
    <name evidence="2" type="ORF">RM532_15460</name>
</gene>
<name>A0ABU3C449_9GAMM</name>
<keyword evidence="1" id="KW-0472">Membrane</keyword>
<feature type="transmembrane region" description="Helical" evidence="1">
    <location>
        <begin position="33"/>
        <end position="55"/>
    </location>
</feature>
<keyword evidence="1" id="KW-1133">Transmembrane helix</keyword>
<sequence length="126" mass="14338">MARKADYKLYPEKVGEAPDNIIISKTIEYGHPILLFFALIFTLLGFFSIHAALTLSLTTHYVKLGISLSAIVCFISTIWALCRISNGDDLIYHKIIDISIYPVASFFVSMLLYMIFVLPWLKPDYL</sequence>
<evidence type="ECO:0000313" key="3">
    <source>
        <dbReference type="Proteomes" id="UP001251857"/>
    </source>
</evidence>
<protein>
    <submittedName>
        <fullName evidence="2">Uncharacterized protein</fullName>
    </submittedName>
</protein>
<dbReference type="RefSeq" id="WP_311654241.1">
    <property type="nucleotide sequence ID" value="NZ_JAVRIB010000029.1"/>
</dbReference>
<feature type="transmembrane region" description="Helical" evidence="1">
    <location>
        <begin position="103"/>
        <end position="121"/>
    </location>
</feature>
<dbReference type="Proteomes" id="UP001251857">
    <property type="component" value="Unassembled WGS sequence"/>
</dbReference>
<evidence type="ECO:0000313" key="2">
    <source>
        <dbReference type="EMBL" id="MDT0636347.1"/>
    </source>
</evidence>
<evidence type="ECO:0000256" key="1">
    <source>
        <dbReference type="SAM" id="Phobius"/>
    </source>
</evidence>
<keyword evidence="1" id="KW-0812">Transmembrane</keyword>
<keyword evidence="3" id="KW-1185">Reference proteome</keyword>
<comment type="caution">
    <text evidence="2">The sequence shown here is derived from an EMBL/GenBank/DDBJ whole genome shotgun (WGS) entry which is preliminary data.</text>
</comment>
<feature type="transmembrane region" description="Helical" evidence="1">
    <location>
        <begin position="61"/>
        <end position="82"/>
    </location>
</feature>
<accession>A0ABU3C449</accession>
<reference evidence="2 3" key="1">
    <citation type="submission" date="2023-09" db="EMBL/GenBank/DDBJ databases">
        <authorList>
            <person name="Rey-Velasco X."/>
        </authorList>
    </citation>
    <scope>NUCLEOTIDE SEQUENCE [LARGE SCALE GENOMIC DNA]</scope>
    <source>
        <strain evidence="2 3">W335</strain>
    </source>
</reference>
<dbReference type="EMBL" id="JAVRIB010000029">
    <property type="protein sequence ID" value="MDT0636347.1"/>
    <property type="molecule type" value="Genomic_DNA"/>
</dbReference>